<keyword evidence="2" id="KW-1185">Reference proteome</keyword>
<gene>
    <name evidence="1" type="ORF">PsYK624_053700</name>
</gene>
<comment type="caution">
    <text evidence="1">The sequence shown here is derived from an EMBL/GenBank/DDBJ whole genome shotgun (WGS) entry which is preliminary data.</text>
</comment>
<proteinExistence type="predicted"/>
<dbReference type="Proteomes" id="UP000703269">
    <property type="component" value="Unassembled WGS sequence"/>
</dbReference>
<protein>
    <submittedName>
        <fullName evidence="1">Uncharacterized protein</fullName>
    </submittedName>
</protein>
<dbReference type="EMBL" id="BPQB01000012">
    <property type="protein sequence ID" value="GJE89273.1"/>
    <property type="molecule type" value="Genomic_DNA"/>
</dbReference>
<sequence>MVFSLSKLKQLYHRFSTDIMVPLGSRPPVRLRKLKLTYIHAVDRDELHSFLACLQSLEEFHSEGVIGRNENWPHVHEDEANVNTDKTIILPNLRAIRVREICAVSTLYFLSHIVHPTSATLHMVFSSMATQTHINCDCVASMLRRKLNMSSYDPAVTSFKSMYFAYTPRACSLALWHGHEPVMTMGSPSALERVALHFSTNMLPDQLPFSSIAECLPLAQLTSAILLEQGPLYMQDADWMALLRAMPALQELDLSYEAFDADQLLHDQPADCDTRSLPRTLKAVSIHVSPRTSPPETYSSIKYPATLARIGQDFLVRNKRKPGPFSRPAERQVTGFELVPAGGGLPRSIFSRLFCS</sequence>
<accession>A0A9P3G6P0</accession>
<name>A0A9P3G6P0_9APHY</name>
<reference evidence="1 2" key="1">
    <citation type="submission" date="2021-08" db="EMBL/GenBank/DDBJ databases">
        <title>Draft Genome Sequence of Phanerochaete sordida strain YK-624.</title>
        <authorList>
            <person name="Mori T."/>
            <person name="Dohra H."/>
            <person name="Suzuki T."/>
            <person name="Kawagishi H."/>
            <person name="Hirai H."/>
        </authorList>
    </citation>
    <scope>NUCLEOTIDE SEQUENCE [LARGE SCALE GENOMIC DNA]</scope>
    <source>
        <strain evidence="1 2">YK-624</strain>
    </source>
</reference>
<evidence type="ECO:0000313" key="1">
    <source>
        <dbReference type="EMBL" id="GJE89273.1"/>
    </source>
</evidence>
<dbReference type="AlphaFoldDB" id="A0A9P3G6P0"/>
<organism evidence="1 2">
    <name type="scientific">Phanerochaete sordida</name>
    <dbReference type="NCBI Taxonomy" id="48140"/>
    <lineage>
        <taxon>Eukaryota</taxon>
        <taxon>Fungi</taxon>
        <taxon>Dikarya</taxon>
        <taxon>Basidiomycota</taxon>
        <taxon>Agaricomycotina</taxon>
        <taxon>Agaricomycetes</taxon>
        <taxon>Polyporales</taxon>
        <taxon>Phanerochaetaceae</taxon>
        <taxon>Phanerochaete</taxon>
    </lineage>
</organism>
<evidence type="ECO:0000313" key="2">
    <source>
        <dbReference type="Proteomes" id="UP000703269"/>
    </source>
</evidence>